<dbReference type="Proteomes" id="UP000515369">
    <property type="component" value="Chromosome"/>
</dbReference>
<evidence type="ECO:0000313" key="2">
    <source>
        <dbReference type="EMBL" id="QMW05361.1"/>
    </source>
</evidence>
<name>A0A7G5H2L9_9BACT</name>
<evidence type="ECO:0000259" key="1">
    <source>
        <dbReference type="Pfam" id="PF08291"/>
    </source>
</evidence>
<dbReference type="RefSeq" id="WP_182462707.1">
    <property type="nucleotide sequence ID" value="NZ_CP059732.1"/>
</dbReference>
<feature type="domain" description="Peptidase M15A C-terminal" evidence="1">
    <location>
        <begin position="22"/>
        <end position="128"/>
    </location>
</feature>
<reference evidence="2 3" key="1">
    <citation type="submission" date="2020-07" db="EMBL/GenBank/DDBJ databases">
        <title>Spirosoma foliorum sp. nov., isolated from the leaves on the Nejang mountain Korea, Republic of.</title>
        <authorList>
            <person name="Ho H."/>
            <person name="Lee Y.-J."/>
            <person name="Nurcahyanto D.-A."/>
            <person name="Kim S.-G."/>
        </authorList>
    </citation>
    <scope>NUCLEOTIDE SEQUENCE [LARGE SCALE GENOMIC DNA]</scope>
    <source>
        <strain evidence="2 3">PL0136</strain>
    </source>
</reference>
<dbReference type="Gene3D" id="3.30.1380.10">
    <property type="match status" value="1"/>
</dbReference>
<protein>
    <submittedName>
        <fullName evidence="2">Peptidase M15</fullName>
    </submittedName>
</protein>
<gene>
    <name evidence="2" type="ORF">H3H32_10950</name>
</gene>
<accession>A0A7G5H2L9</accession>
<dbReference type="Pfam" id="PF08291">
    <property type="entry name" value="Peptidase_M15_3"/>
    <property type="match status" value="1"/>
</dbReference>
<proteinExistence type="predicted"/>
<dbReference type="KEGG" id="sfol:H3H32_10950"/>
<dbReference type="InterPro" id="IPR013230">
    <property type="entry name" value="Peptidase_M15A_C"/>
</dbReference>
<dbReference type="InterPro" id="IPR009045">
    <property type="entry name" value="Zn_M74/Hedgehog-like"/>
</dbReference>
<sequence>MPQNPIIAPSIPVVFPDFGKLLTYNESVKSATAIRKGIANVPNADQYKNMVRVYNDFYVPICTKFGKLPVSSFFRSLALNKAIGGATTSAHMSGNAIDLDCDGLGRPTNLELFNWCRANLHFDQLILENPDQHNNPSWVHIANNRDGQPNRGQVLRMIRKGSKTIYEAI</sequence>
<dbReference type="SUPFAM" id="SSF55166">
    <property type="entry name" value="Hedgehog/DD-peptidase"/>
    <property type="match status" value="1"/>
</dbReference>
<keyword evidence="3" id="KW-1185">Reference proteome</keyword>
<dbReference type="AlphaFoldDB" id="A0A7G5H2L9"/>
<dbReference type="EMBL" id="CP059732">
    <property type="protein sequence ID" value="QMW05361.1"/>
    <property type="molecule type" value="Genomic_DNA"/>
</dbReference>
<evidence type="ECO:0000313" key="3">
    <source>
        <dbReference type="Proteomes" id="UP000515369"/>
    </source>
</evidence>
<organism evidence="2 3">
    <name type="scientific">Spirosoma foliorum</name>
    <dbReference type="NCBI Taxonomy" id="2710596"/>
    <lineage>
        <taxon>Bacteria</taxon>
        <taxon>Pseudomonadati</taxon>
        <taxon>Bacteroidota</taxon>
        <taxon>Cytophagia</taxon>
        <taxon>Cytophagales</taxon>
        <taxon>Cytophagaceae</taxon>
        <taxon>Spirosoma</taxon>
    </lineage>
</organism>